<dbReference type="GO" id="GO:0005874">
    <property type="term" value="C:microtubule"/>
    <property type="evidence" value="ECO:0007669"/>
    <property type="project" value="UniProtKB-KW"/>
</dbReference>
<evidence type="ECO:0000256" key="9">
    <source>
        <dbReference type="ARBA" id="ARBA00023004"/>
    </source>
</evidence>
<evidence type="ECO:0000256" key="6">
    <source>
        <dbReference type="ARBA" id="ARBA00022723"/>
    </source>
</evidence>
<name>A0A8C2SX52_COTJA</name>
<dbReference type="PROSITE" id="PS50067">
    <property type="entry name" value="KINESIN_MOTOR_2"/>
    <property type="match status" value="1"/>
</dbReference>
<dbReference type="PROSITE" id="PS00411">
    <property type="entry name" value="KINESIN_MOTOR_1"/>
    <property type="match status" value="1"/>
</dbReference>
<keyword evidence="8 17" id="KW-0067">ATP-binding</keyword>
<dbReference type="RefSeq" id="XP_015715551.1">
    <property type="nucleotide sequence ID" value="XM_015860065.2"/>
</dbReference>
<dbReference type="SMART" id="SM01114">
    <property type="entry name" value="CXC"/>
    <property type="match status" value="1"/>
</dbReference>
<keyword evidence="5" id="KW-0493">Microtubule</keyword>
<comment type="cofactor">
    <cofactor evidence="16">
        <name>[2Fe-2S] cluster</name>
        <dbReference type="ChEBI" id="CHEBI:190135"/>
    </cofactor>
</comment>
<evidence type="ECO:0000256" key="5">
    <source>
        <dbReference type="ARBA" id="ARBA00022701"/>
    </source>
</evidence>
<evidence type="ECO:0000256" key="8">
    <source>
        <dbReference type="ARBA" id="ARBA00022840"/>
    </source>
</evidence>
<dbReference type="Ensembl" id="ENSCJPT00005005965.1">
    <property type="protein sequence ID" value="ENSCJPP00005003340.1"/>
    <property type="gene ID" value="ENSCJPG00005003545.1"/>
</dbReference>
<accession>A0A8C2SX52</accession>
<dbReference type="OrthoDB" id="3176171at2759"/>
<dbReference type="AlphaFoldDB" id="A0A8C2SX52"/>
<keyword evidence="13 17" id="KW-0505">Motor protein</keyword>
<dbReference type="InterPro" id="IPR019821">
    <property type="entry name" value="Kinesin_motor_CS"/>
</dbReference>
<dbReference type="InterPro" id="IPR027417">
    <property type="entry name" value="P-loop_NTPase"/>
</dbReference>
<protein>
    <submittedName>
        <fullName evidence="21">Kinesin family member 4A</fullName>
    </submittedName>
</protein>
<proteinExistence type="inferred from homology"/>
<dbReference type="InterPro" id="IPR036961">
    <property type="entry name" value="Kinesin_motor_dom_sf"/>
</dbReference>
<dbReference type="Pfam" id="PF00225">
    <property type="entry name" value="Kinesin"/>
    <property type="match status" value="1"/>
</dbReference>
<feature type="region of interest" description="Disordered" evidence="19">
    <location>
        <begin position="486"/>
        <end position="520"/>
    </location>
</feature>
<feature type="region of interest" description="Disordered" evidence="19">
    <location>
        <begin position="714"/>
        <end position="742"/>
    </location>
</feature>
<keyword evidence="22" id="KW-1185">Reference proteome</keyword>
<evidence type="ECO:0000256" key="1">
    <source>
        <dbReference type="ARBA" id="ARBA00001966"/>
    </source>
</evidence>
<feature type="compositionally biased region" description="Low complexity" evidence="19">
    <location>
        <begin position="486"/>
        <end position="496"/>
    </location>
</feature>
<dbReference type="GO" id="GO:0008017">
    <property type="term" value="F:microtubule binding"/>
    <property type="evidence" value="ECO:0007669"/>
    <property type="project" value="InterPro"/>
</dbReference>
<organism evidence="21 22">
    <name type="scientific">Coturnix japonica</name>
    <name type="common">Japanese quail</name>
    <name type="synonym">Coturnix coturnix japonica</name>
    <dbReference type="NCBI Taxonomy" id="93934"/>
    <lineage>
        <taxon>Eukaryota</taxon>
        <taxon>Metazoa</taxon>
        <taxon>Chordata</taxon>
        <taxon>Craniata</taxon>
        <taxon>Vertebrata</taxon>
        <taxon>Euteleostomi</taxon>
        <taxon>Archelosauria</taxon>
        <taxon>Archosauria</taxon>
        <taxon>Dinosauria</taxon>
        <taxon>Saurischia</taxon>
        <taxon>Theropoda</taxon>
        <taxon>Coelurosauria</taxon>
        <taxon>Aves</taxon>
        <taxon>Neognathae</taxon>
        <taxon>Galloanserae</taxon>
        <taxon>Galliformes</taxon>
        <taxon>Phasianidae</taxon>
        <taxon>Perdicinae</taxon>
        <taxon>Coturnix</taxon>
    </lineage>
</organism>
<dbReference type="FunFam" id="3.40.850.10:FF:000038">
    <property type="entry name" value="chromosome-associated kinesin KIF4A"/>
    <property type="match status" value="1"/>
</dbReference>
<dbReference type="Gene3D" id="3.40.850.10">
    <property type="entry name" value="Kinesin motor domain"/>
    <property type="match status" value="1"/>
</dbReference>
<evidence type="ECO:0000256" key="14">
    <source>
        <dbReference type="ARBA" id="ARBA00023212"/>
    </source>
</evidence>
<dbReference type="GO" id="GO:0046872">
    <property type="term" value="F:metal ion binding"/>
    <property type="evidence" value="ECO:0007669"/>
    <property type="project" value="UniProtKB-KW"/>
</dbReference>
<dbReference type="SUPFAM" id="SSF52540">
    <property type="entry name" value="P-loop containing nucleoside triphosphate hydrolases"/>
    <property type="match status" value="1"/>
</dbReference>
<reference evidence="21" key="3">
    <citation type="submission" date="2025-09" db="UniProtKB">
        <authorList>
            <consortium name="Ensembl"/>
        </authorList>
    </citation>
    <scope>IDENTIFICATION</scope>
</reference>
<evidence type="ECO:0000313" key="22">
    <source>
        <dbReference type="Proteomes" id="UP000694412"/>
    </source>
</evidence>
<feature type="region of interest" description="Disordered" evidence="19">
    <location>
        <begin position="980"/>
        <end position="1019"/>
    </location>
</feature>
<feature type="compositionally biased region" description="Acidic residues" evidence="19">
    <location>
        <begin position="1007"/>
        <end position="1016"/>
    </location>
</feature>
<dbReference type="GO" id="GO:0005634">
    <property type="term" value="C:nucleus"/>
    <property type="evidence" value="ECO:0007669"/>
    <property type="project" value="UniProtKB-SubCell"/>
</dbReference>
<sequence>MAQEEEKGIPVKVALRCRPLVPKETREGCKMCLSFVPGEPQVIVGSDKAFTFDYVFDPAVEQEEVFNTAVAPLLQGIFKGYNATVLAYGQTGSGKTYSMGGTYTASQEHDPNMGVIPRVITQLFMEKEQRQDWEFVLKVSYLEIYNEEILDLLCSSRERSPQINIREDNQSIKIIGLTEKRVTCAQDTVSCLEQGNNSRTVAATAMNSQSSRSHAIFTISIDQKKKNDKNSSFSSKLHLVDLAGSERQKKTKAKGDRLKEGININRGLLCLGNVISALGEENRKGGYVPYRDSKLTRLLQDSLGGNSHTLMIACVSPADSNLEETLNTLRYADRARKIKNKPIVNVDPQAAEVLQLKQQVQQLKVLLLQTHGGTLPESINVAPSENLQSLLEKNQSLTEEVEKLSRGLSEAVGQTAQMLEKLILKEQESEKMSVRLEQLQRHAALKLDLQKMVETVEDEEVKENLEVLCNLLQLLTQFLAESAATEEAAAEMASPEQGATGETEANQVTKRSSGDFSTQHALRQVQMSKELVELNKALAMKEALAKKISQDESQLEPIQSQFQTNIKDLESEVSNLQKEKEELIQSLAKKDANQAKLSERRRKRLQELEGQINELKKKLNEQAKLLKLKESSEHTVSKLNQEIREMKNQRVQLMRQMKEDAEKFRQWKQKKDKEVTQLIQRDRKRQYELLKLERDFEKQARVLRRKAEEAAAANKRLKDALQKQREVAEKRKEGQNRGTEGADARMKSWLANEIEVLVSTEEAREHLAGLLEDRKMLAEDLLQLKEMQVSEENLPTKIRRRTYSVRDLRGTGMDFSLSMQIERLETEMDLRSAQIADLQQKLLDADNGDRVKQCCDNIGTVPEARRAVKYLLGELVSSKVHASKLESSNQLSDACISDMNKLLLEERSHGIEVEAELEKQILLQEQQKQEILCLLSQVQEKEASEKRLEDELKFKDEELEKMREKNQELTQKIDILEQQKTRRQAVAKPREPTPEMEVKEGFSESGESGEEEDEEWAPVKAVRKAKKSVTGCFCKGQCGNRQCGCRKQKVSCTAGCNCDSTNCRNREPGPQGAAMCEDQTKDSEGSFKLEDLPDVTAGETFFKPVYVPPNMTVLNDITDQDVSMKLSTSTGKQERDEESQKNQFPFKRKKRMLNSNTSFFAGCTPIKEEFK</sequence>
<dbReference type="PANTHER" id="PTHR47969">
    <property type="entry name" value="CHROMOSOME-ASSOCIATED KINESIN KIF4A-RELATED"/>
    <property type="match status" value="1"/>
</dbReference>
<keyword evidence="14" id="KW-0206">Cytoskeleton</keyword>
<reference evidence="21" key="1">
    <citation type="submission" date="2015-11" db="EMBL/GenBank/DDBJ databases">
        <authorList>
            <consortium name="International Coturnix japonica Genome Analysis Consortium"/>
            <person name="Warren W."/>
            <person name="Burt D.W."/>
            <person name="Antin P.B."/>
            <person name="Lanford R."/>
            <person name="Gros J."/>
            <person name="Wilson R.K."/>
        </authorList>
    </citation>
    <scope>NUCLEOTIDE SEQUENCE [LARGE SCALE GENOMIC DNA]</scope>
</reference>
<dbReference type="SMART" id="SM00129">
    <property type="entry name" value="KISc"/>
    <property type="match status" value="1"/>
</dbReference>
<keyword evidence="12" id="KW-0238">DNA-binding</keyword>
<evidence type="ECO:0000313" key="21">
    <source>
        <dbReference type="Ensembl" id="ENSCJPP00005003340.1"/>
    </source>
</evidence>
<keyword evidence="7 17" id="KW-0547">Nucleotide-binding</keyword>
<evidence type="ECO:0000256" key="13">
    <source>
        <dbReference type="ARBA" id="ARBA00023175"/>
    </source>
</evidence>
<dbReference type="CDD" id="cd01372">
    <property type="entry name" value="KISc_KIF4"/>
    <property type="match status" value="1"/>
</dbReference>
<evidence type="ECO:0000256" key="16">
    <source>
        <dbReference type="ARBA" id="ARBA00034078"/>
    </source>
</evidence>
<keyword evidence="6" id="KW-0479">Metal-binding</keyword>
<evidence type="ECO:0000256" key="10">
    <source>
        <dbReference type="ARBA" id="ARBA00023014"/>
    </source>
</evidence>
<keyword evidence="10" id="KW-0411">Iron-sulfur</keyword>
<keyword evidence="15" id="KW-0539">Nucleus</keyword>
<comment type="subcellular location">
    <subcellularLocation>
        <location evidence="3">Cytoplasm</location>
        <location evidence="3">Cytoskeleton</location>
    </subcellularLocation>
    <subcellularLocation>
        <location evidence="2">Nucleus</location>
    </subcellularLocation>
</comment>
<evidence type="ECO:0000256" key="11">
    <source>
        <dbReference type="ARBA" id="ARBA00023054"/>
    </source>
</evidence>
<dbReference type="InterPro" id="IPR027640">
    <property type="entry name" value="Kinesin-like_fam"/>
</dbReference>
<keyword evidence="11 18" id="KW-0175">Coiled coil</keyword>
<evidence type="ECO:0000256" key="18">
    <source>
        <dbReference type="SAM" id="Coils"/>
    </source>
</evidence>
<feature type="compositionally biased region" description="Basic and acidic residues" evidence="19">
    <location>
        <begin position="716"/>
        <end position="742"/>
    </location>
</feature>
<evidence type="ECO:0000256" key="12">
    <source>
        <dbReference type="ARBA" id="ARBA00023125"/>
    </source>
</evidence>
<dbReference type="InterPro" id="IPR033467">
    <property type="entry name" value="Tesmin/TSO1-like_CXC"/>
</dbReference>
<gene>
    <name evidence="21" type="primary">KIF4A</name>
</gene>
<dbReference type="GO" id="GO:0000281">
    <property type="term" value="P:mitotic cytokinesis"/>
    <property type="evidence" value="ECO:0007669"/>
    <property type="project" value="Ensembl"/>
</dbReference>
<dbReference type="GO" id="GO:0007018">
    <property type="term" value="P:microtubule-based movement"/>
    <property type="evidence" value="ECO:0007669"/>
    <property type="project" value="InterPro"/>
</dbReference>
<keyword evidence="4" id="KW-0963">Cytoplasm</keyword>
<dbReference type="GO" id="GO:0051536">
    <property type="term" value="F:iron-sulfur cluster binding"/>
    <property type="evidence" value="ECO:0007669"/>
    <property type="project" value="UniProtKB-KW"/>
</dbReference>
<evidence type="ECO:0000256" key="17">
    <source>
        <dbReference type="PROSITE-ProRule" id="PRU00283"/>
    </source>
</evidence>
<dbReference type="Proteomes" id="UP000694412">
    <property type="component" value="Chromosome 4"/>
</dbReference>
<feature type="region of interest" description="Disordered" evidence="19">
    <location>
        <begin position="1124"/>
        <end position="1148"/>
    </location>
</feature>
<evidence type="ECO:0000256" key="19">
    <source>
        <dbReference type="SAM" id="MobiDB-lite"/>
    </source>
</evidence>
<dbReference type="GO" id="GO:0005829">
    <property type="term" value="C:cytosol"/>
    <property type="evidence" value="ECO:0007669"/>
    <property type="project" value="UniProtKB-ARBA"/>
</dbReference>
<reference evidence="21" key="2">
    <citation type="submission" date="2025-08" db="UniProtKB">
        <authorList>
            <consortium name="Ensembl"/>
        </authorList>
    </citation>
    <scope>IDENTIFICATION</scope>
</reference>
<dbReference type="GeneTree" id="ENSGT00940000158195"/>
<dbReference type="GO" id="GO:0051256">
    <property type="term" value="P:mitotic spindle midzone assembly"/>
    <property type="evidence" value="ECO:0007669"/>
    <property type="project" value="Ensembl"/>
</dbReference>
<comment type="cofactor">
    <cofactor evidence="1">
        <name>[4Fe-4S] cluster</name>
        <dbReference type="ChEBI" id="CHEBI:49883"/>
    </cofactor>
</comment>
<evidence type="ECO:0000256" key="3">
    <source>
        <dbReference type="ARBA" id="ARBA00004245"/>
    </source>
</evidence>
<keyword evidence="9" id="KW-0408">Iron</keyword>
<evidence type="ECO:0000256" key="7">
    <source>
        <dbReference type="ARBA" id="ARBA00022741"/>
    </source>
</evidence>
<evidence type="ECO:0000256" key="15">
    <source>
        <dbReference type="ARBA" id="ARBA00023242"/>
    </source>
</evidence>
<dbReference type="GO" id="GO:0005875">
    <property type="term" value="C:microtubule associated complex"/>
    <property type="evidence" value="ECO:0007669"/>
    <property type="project" value="TreeGrafter"/>
</dbReference>
<dbReference type="InterPro" id="IPR001752">
    <property type="entry name" value="Kinesin_motor_dom"/>
</dbReference>
<dbReference type="CTD" id="24137"/>
<dbReference type="GO" id="GO:0005524">
    <property type="term" value="F:ATP binding"/>
    <property type="evidence" value="ECO:0007669"/>
    <property type="project" value="UniProtKB-UniRule"/>
</dbReference>
<dbReference type="GO" id="GO:0003777">
    <property type="term" value="F:microtubule motor activity"/>
    <property type="evidence" value="ECO:0007669"/>
    <property type="project" value="InterPro"/>
</dbReference>
<feature type="compositionally biased region" description="Basic and acidic residues" evidence="19">
    <location>
        <begin position="988"/>
        <end position="1002"/>
    </location>
</feature>
<evidence type="ECO:0000256" key="2">
    <source>
        <dbReference type="ARBA" id="ARBA00004123"/>
    </source>
</evidence>
<evidence type="ECO:0000259" key="20">
    <source>
        <dbReference type="PROSITE" id="PS50067"/>
    </source>
</evidence>
<dbReference type="GO" id="GO:0030496">
    <property type="term" value="C:midbody"/>
    <property type="evidence" value="ECO:0007669"/>
    <property type="project" value="Ensembl"/>
</dbReference>
<dbReference type="KEGG" id="cjo:107312543"/>
<dbReference type="GeneID" id="107312543"/>
<feature type="domain" description="Kinesin motor" evidence="20">
    <location>
        <begin position="10"/>
        <end position="338"/>
    </location>
</feature>
<feature type="binding site" evidence="17">
    <location>
        <begin position="89"/>
        <end position="96"/>
    </location>
    <ligand>
        <name>ATP</name>
        <dbReference type="ChEBI" id="CHEBI:30616"/>
    </ligand>
</feature>
<evidence type="ECO:0000256" key="4">
    <source>
        <dbReference type="ARBA" id="ARBA00022490"/>
    </source>
</evidence>
<dbReference type="PRINTS" id="PR00380">
    <property type="entry name" value="KINESINHEAVY"/>
</dbReference>
<dbReference type="PANTHER" id="PTHR47969:SF15">
    <property type="entry name" value="CHROMOSOME-ASSOCIATED KINESIN KIF4A-RELATED"/>
    <property type="match status" value="1"/>
</dbReference>
<dbReference type="GO" id="GO:0003677">
    <property type="term" value="F:DNA binding"/>
    <property type="evidence" value="ECO:0007669"/>
    <property type="project" value="UniProtKB-KW"/>
</dbReference>
<feature type="compositionally biased region" description="Polar residues" evidence="19">
    <location>
        <begin position="503"/>
        <end position="520"/>
    </location>
</feature>
<feature type="coiled-coil region" evidence="18">
    <location>
        <begin position="559"/>
        <end position="663"/>
    </location>
</feature>
<dbReference type="Pfam" id="PF25764">
    <property type="entry name" value="KIF21A_4th"/>
    <property type="match status" value="1"/>
</dbReference>
<comment type="similarity">
    <text evidence="17">Belongs to the TRAFAC class myosin-kinesin ATPase superfamily. Kinesin family.</text>
</comment>